<reference evidence="2 3" key="1">
    <citation type="submission" date="2019-08" db="EMBL/GenBank/DDBJ databases">
        <title>In-depth cultivation of the pig gut microbiome towards novel bacterial diversity and tailored functional studies.</title>
        <authorList>
            <person name="Wylensek D."/>
            <person name="Hitch T.C.A."/>
            <person name="Clavel T."/>
        </authorList>
    </citation>
    <scope>NUCLEOTIDE SEQUENCE [LARGE SCALE GENOMIC DNA]</scope>
    <source>
        <strain evidence="2 3">WCA-383-APC-5B</strain>
    </source>
</reference>
<keyword evidence="3" id="KW-1185">Reference proteome</keyword>
<dbReference type="EMBL" id="VULX01000008">
    <property type="protein sequence ID" value="MSR91192.1"/>
    <property type="molecule type" value="Genomic_DNA"/>
</dbReference>
<comment type="caution">
    <text evidence="2">The sequence shown here is derived from an EMBL/GenBank/DDBJ whole genome shotgun (WGS) entry which is preliminary data.</text>
</comment>
<proteinExistence type="inferred from homology"/>
<comment type="similarity">
    <text evidence="1">Belongs to the UPF0236 family.</text>
</comment>
<sequence>MNGAEFMYDLSLNEKGISFKELEKKIYKYACDTACELMKSVLETLDQKLMVERDTKLYRNKGIRKTCVKTIMGDVEYSRRIYEIKQDDGRKVTKYLLDEYLNMDIIGNILVNLTESILNNITEVSYRKTSDNIKNKRLSETVDKIYKNIIPESVLRDVIINTPLSAKKVDAGNNKPDIYPLKTASIPYSSAAVTLGRKVIRNLCGLKDFGDLSYT</sequence>
<dbReference type="InterPro" id="IPR009620">
    <property type="entry name" value="UPF0236"/>
</dbReference>
<accession>A0A7X2MY08</accession>
<evidence type="ECO:0000313" key="2">
    <source>
        <dbReference type="EMBL" id="MSR91192.1"/>
    </source>
</evidence>
<protein>
    <submittedName>
        <fullName evidence="2">Uncharacterized protein</fullName>
    </submittedName>
</protein>
<evidence type="ECO:0000313" key="3">
    <source>
        <dbReference type="Proteomes" id="UP000460287"/>
    </source>
</evidence>
<gene>
    <name evidence="2" type="ORF">FYJ33_07150</name>
</gene>
<evidence type="ECO:0000256" key="1">
    <source>
        <dbReference type="ARBA" id="ARBA00006539"/>
    </source>
</evidence>
<name>A0A7X2MY08_9CLOT</name>
<dbReference type="AlphaFoldDB" id="A0A7X2MY08"/>
<dbReference type="Proteomes" id="UP000460287">
    <property type="component" value="Unassembled WGS sequence"/>
</dbReference>
<organism evidence="2 3">
    <name type="scientific">Inconstantimicrobium porci</name>
    <dbReference type="NCBI Taxonomy" id="2652291"/>
    <lineage>
        <taxon>Bacteria</taxon>
        <taxon>Bacillati</taxon>
        <taxon>Bacillota</taxon>
        <taxon>Clostridia</taxon>
        <taxon>Eubacteriales</taxon>
        <taxon>Clostridiaceae</taxon>
        <taxon>Inconstantimicrobium</taxon>
    </lineage>
</organism>
<dbReference type="Pfam" id="PF06782">
    <property type="entry name" value="UPF0236"/>
    <property type="match status" value="1"/>
</dbReference>